<dbReference type="Gene3D" id="2.60.120.10">
    <property type="entry name" value="Jelly Rolls"/>
    <property type="match status" value="1"/>
</dbReference>
<dbReference type="Pfam" id="PF00027">
    <property type="entry name" value="cNMP_binding"/>
    <property type="match status" value="1"/>
</dbReference>
<dbReference type="InterPro" id="IPR018490">
    <property type="entry name" value="cNMP-bd_dom_sf"/>
</dbReference>
<keyword evidence="2" id="KW-0238">DNA-binding</keyword>
<feature type="domain" description="Cyclic nucleotide-binding" evidence="1">
    <location>
        <begin position="22"/>
        <end position="139"/>
    </location>
</feature>
<evidence type="ECO:0000313" key="2">
    <source>
        <dbReference type="EMBL" id="OIQ92871.1"/>
    </source>
</evidence>
<dbReference type="GO" id="GO:0003677">
    <property type="term" value="F:DNA binding"/>
    <property type="evidence" value="ECO:0007669"/>
    <property type="project" value="UniProtKB-KW"/>
</dbReference>
<organism evidence="2">
    <name type="scientific">mine drainage metagenome</name>
    <dbReference type="NCBI Taxonomy" id="410659"/>
    <lineage>
        <taxon>unclassified sequences</taxon>
        <taxon>metagenomes</taxon>
        <taxon>ecological metagenomes</taxon>
    </lineage>
</organism>
<dbReference type="InterPro" id="IPR014710">
    <property type="entry name" value="RmlC-like_jellyroll"/>
</dbReference>
<protein>
    <submittedName>
        <fullName evidence="2">DNA-binding transcriptional dual regulator Crp</fullName>
    </submittedName>
</protein>
<gene>
    <name evidence="2" type="ORF">GALL_251660</name>
</gene>
<dbReference type="SUPFAM" id="SSF51206">
    <property type="entry name" value="cAMP-binding domain-like"/>
    <property type="match status" value="1"/>
</dbReference>
<reference evidence="2" key="1">
    <citation type="submission" date="2016-10" db="EMBL/GenBank/DDBJ databases">
        <title>Sequence of Gallionella enrichment culture.</title>
        <authorList>
            <person name="Poehlein A."/>
            <person name="Muehling M."/>
            <person name="Daniel R."/>
        </authorList>
    </citation>
    <scope>NUCLEOTIDE SEQUENCE</scope>
</reference>
<dbReference type="AlphaFoldDB" id="A0A1J5RLL2"/>
<dbReference type="EMBL" id="MLJW01000220">
    <property type="protein sequence ID" value="OIQ92871.1"/>
    <property type="molecule type" value="Genomic_DNA"/>
</dbReference>
<accession>A0A1J5RLL2</accession>
<dbReference type="InterPro" id="IPR000595">
    <property type="entry name" value="cNMP-bd_dom"/>
</dbReference>
<evidence type="ECO:0000259" key="1">
    <source>
        <dbReference type="PROSITE" id="PS50042"/>
    </source>
</evidence>
<proteinExistence type="predicted"/>
<name>A0A1J5RLL2_9ZZZZ</name>
<sequence>MEVALKNINHQFVELFRQTFAFTEEEFALFLSSFKSKTISKKDYYLRAGEICKSKAYLNKGCARNFVLDEQGHERILFFAFEDWWLGDFDSYYSGKPGTNYIQMLEDSELLVISKENFQKAEQEIPKLKQWYSSKMLRSASATRNRIEEIKTLSAEERYLKLLEKQPHIFQRIPLQHIASYLNIEPQSLSRMRNRLTNKH</sequence>
<comment type="caution">
    <text evidence="2">The sequence shown here is derived from an EMBL/GenBank/DDBJ whole genome shotgun (WGS) entry which is preliminary data.</text>
</comment>
<dbReference type="CDD" id="cd00038">
    <property type="entry name" value="CAP_ED"/>
    <property type="match status" value="1"/>
</dbReference>
<dbReference type="PROSITE" id="PS50042">
    <property type="entry name" value="CNMP_BINDING_3"/>
    <property type="match status" value="1"/>
</dbReference>